<name>A0AA88AG93_FICCA</name>
<keyword evidence="4" id="KW-1185">Reference proteome</keyword>
<dbReference type="AlphaFoldDB" id="A0AA88AG93"/>
<evidence type="ECO:0000313" key="4">
    <source>
        <dbReference type="Proteomes" id="UP001187192"/>
    </source>
</evidence>
<sequence length="114" mass="12665">MTDMMKVMVERFDEAHAKIQKLEADNSALVAQITDAFENATLKARYDLLKEYKQGFLVDAEVDDEIELYEDTLDEAGCSSSVPIEALPVSNDQGPSGVKPQVNADPSEDLEKRQ</sequence>
<evidence type="ECO:0000313" key="3">
    <source>
        <dbReference type="EMBL" id="GMN51390.1"/>
    </source>
</evidence>
<protein>
    <submittedName>
        <fullName evidence="3">Uncharacterized protein</fullName>
    </submittedName>
</protein>
<proteinExistence type="predicted"/>
<dbReference type="Proteomes" id="UP001187192">
    <property type="component" value="Unassembled WGS sequence"/>
</dbReference>
<dbReference type="EMBL" id="BTGU01000037">
    <property type="protein sequence ID" value="GMN51390.1"/>
    <property type="molecule type" value="Genomic_DNA"/>
</dbReference>
<accession>A0AA88AG93</accession>
<gene>
    <name evidence="3" type="ORF">TIFTF001_020552</name>
</gene>
<comment type="caution">
    <text evidence="3">The sequence shown here is derived from an EMBL/GenBank/DDBJ whole genome shotgun (WGS) entry which is preliminary data.</text>
</comment>
<feature type="region of interest" description="Disordered" evidence="2">
    <location>
        <begin position="81"/>
        <end position="114"/>
    </location>
</feature>
<organism evidence="3 4">
    <name type="scientific">Ficus carica</name>
    <name type="common">Common fig</name>
    <dbReference type="NCBI Taxonomy" id="3494"/>
    <lineage>
        <taxon>Eukaryota</taxon>
        <taxon>Viridiplantae</taxon>
        <taxon>Streptophyta</taxon>
        <taxon>Embryophyta</taxon>
        <taxon>Tracheophyta</taxon>
        <taxon>Spermatophyta</taxon>
        <taxon>Magnoliopsida</taxon>
        <taxon>eudicotyledons</taxon>
        <taxon>Gunneridae</taxon>
        <taxon>Pentapetalae</taxon>
        <taxon>rosids</taxon>
        <taxon>fabids</taxon>
        <taxon>Rosales</taxon>
        <taxon>Moraceae</taxon>
        <taxon>Ficeae</taxon>
        <taxon>Ficus</taxon>
    </lineage>
</organism>
<evidence type="ECO:0000256" key="2">
    <source>
        <dbReference type="SAM" id="MobiDB-lite"/>
    </source>
</evidence>
<feature type="coiled-coil region" evidence="1">
    <location>
        <begin position="5"/>
        <end position="39"/>
    </location>
</feature>
<evidence type="ECO:0000256" key="1">
    <source>
        <dbReference type="SAM" id="Coils"/>
    </source>
</evidence>
<reference evidence="3" key="1">
    <citation type="submission" date="2023-07" db="EMBL/GenBank/DDBJ databases">
        <title>draft genome sequence of fig (Ficus carica).</title>
        <authorList>
            <person name="Takahashi T."/>
            <person name="Nishimura K."/>
        </authorList>
    </citation>
    <scope>NUCLEOTIDE SEQUENCE</scope>
</reference>
<keyword evidence="1" id="KW-0175">Coiled coil</keyword>